<evidence type="ECO:0000256" key="2">
    <source>
        <dbReference type="SAM" id="Phobius"/>
    </source>
</evidence>
<organism evidence="4 5">
    <name type="scientific">Candidatus Enterococcus murrayae</name>
    <dbReference type="NCBI Taxonomy" id="2815321"/>
    <lineage>
        <taxon>Bacteria</taxon>
        <taxon>Bacillati</taxon>
        <taxon>Bacillota</taxon>
        <taxon>Bacilli</taxon>
        <taxon>Lactobacillales</taxon>
        <taxon>Enterococcaceae</taxon>
        <taxon>Enterococcus</taxon>
    </lineage>
</organism>
<dbReference type="Proteomes" id="UP000664495">
    <property type="component" value="Unassembled WGS sequence"/>
</dbReference>
<keyword evidence="2" id="KW-1133">Transmembrane helix</keyword>
<gene>
    <name evidence="4" type="ORF">JZO85_03555</name>
</gene>
<keyword evidence="3" id="KW-0732">Signal</keyword>
<feature type="chain" id="PRO_5047132572" evidence="3">
    <location>
        <begin position="26"/>
        <end position="149"/>
    </location>
</feature>
<dbReference type="EMBL" id="JAFLVR010000008">
    <property type="protein sequence ID" value="MBO0451328.1"/>
    <property type="molecule type" value="Genomic_DNA"/>
</dbReference>
<evidence type="ECO:0000313" key="5">
    <source>
        <dbReference type="Proteomes" id="UP000664495"/>
    </source>
</evidence>
<evidence type="ECO:0000256" key="1">
    <source>
        <dbReference type="SAM" id="MobiDB-lite"/>
    </source>
</evidence>
<feature type="region of interest" description="Disordered" evidence="1">
    <location>
        <begin position="41"/>
        <end position="97"/>
    </location>
</feature>
<keyword evidence="2" id="KW-0812">Transmembrane</keyword>
<keyword evidence="2" id="KW-0472">Membrane</keyword>
<feature type="transmembrane region" description="Helical" evidence="2">
    <location>
        <begin position="120"/>
        <end position="140"/>
    </location>
</feature>
<keyword evidence="5" id="KW-1185">Reference proteome</keyword>
<proteinExistence type="predicted"/>
<sequence>MKKNKGLYLLVALFCLCASGASVYAASYDVQNDVGVRFVGSTSTSTTSSSSSSSSTSSTSSSTSSSSSSSSSSKVQSESSLPDTDQKKGGFLWWGNNDGRTGGTTHYYSDDKLLPSTGELVHLVLPFAGVFLIMLIFFYLKQGRRKIHE</sequence>
<protein>
    <submittedName>
        <fullName evidence="4">LPXTG cell wall anchor domain-containing protein</fullName>
    </submittedName>
</protein>
<dbReference type="RefSeq" id="WP_207107142.1">
    <property type="nucleotide sequence ID" value="NZ_JAFLVR010000008.1"/>
</dbReference>
<evidence type="ECO:0000256" key="3">
    <source>
        <dbReference type="SAM" id="SignalP"/>
    </source>
</evidence>
<reference evidence="4 5" key="1">
    <citation type="submission" date="2021-03" db="EMBL/GenBank/DDBJ databases">
        <title>Enterococcal diversity collection.</title>
        <authorList>
            <person name="Gilmore M.S."/>
            <person name="Schwartzman J."/>
            <person name="Van Tyne D."/>
            <person name="Martin M."/>
            <person name="Earl A.M."/>
            <person name="Manson A.L."/>
            <person name="Straub T."/>
            <person name="Salamzade R."/>
            <person name="Saavedra J."/>
            <person name="Lebreton F."/>
            <person name="Prichula J."/>
            <person name="Schaufler K."/>
            <person name="Gaca A."/>
            <person name="Sgardioli B."/>
            <person name="Wagenaar J."/>
            <person name="Strong T."/>
        </authorList>
    </citation>
    <scope>NUCLEOTIDE SEQUENCE [LARGE SCALE GENOMIC DNA]</scope>
    <source>
        <strain evidence="4 5">MJM16</strain>
    </source>
</reference>
<name>A0ABS3HDQ1_9ENTE</name>
<dbReference type="NCBIfam" id="TIGR01167">
    <property type="entry name" value="LPXTG_anchor"/>
    <property type="match status" value="1"/>
</dbReference>
<comment type="caution">
    <text evidence="4">The sequence shown here is derived from an EMBL/GenBank/DDBJ whole genome shotgun (WGS) entry which is preliminary data.</text>
</comment>
<accession>A0ABS3HDQ1</accession>
<evidence type="ECO:0000313" key="4">
    <source>
        <dbReference type="EMBL" id="MBO0451328.1"/>
    </source>
</evidence>
<feature type="signal peptide" evidence="3">
    <location>
        <begin position="1"/>
        <end position="25"/>
    </location>
</feature>
<feature type="compositionally biased region" description="Low complexity" evidence="1">
    <location>
        <begin position="41"/>
        <end position="73"/>
    </location>
</feature>
<feature type="compositionally biased region" description="Polar residues" evidence="1">
    <location>
        <begin position="74"/>
        <end position="83"/>
    </location>
</feature>